<dbReference type="Pfam" id="PF08696">
    <property type="entry name" value="Dna2"/>
    <property type="match status" value="1"/>
</dbReference>
<feature type="region of interest" description="Disordered" evidence="20">
    <location>
        <begin position="1"/>
        <end position="54"/>
    </location>
</feature>
<dbReference type="Pfam" id="PF13086">
    <property type="entry name" value="AAA_11"/>
    <property type="match status" value="2"/>
</dbReference>
<evidence type="ECO:0000256" key="7">
    <source>
        <dbReference type="ARBA" id="ARBA00022741"/>
    </source>
</evidence>
<comment type="subcellular location">
    <subcellularLocation>
        <location evidence="19">Nucleus</location>
    </subcellularLocation>
    <subcellularLocation>
        <location evidence="19">Chromosome</location>
    </subcellularLocation>
</comment>
<dbReference type="GO" id="GO:0033567">
    <property type="term" value="P:DNA replication, Okazaki fragment processing"/>
    <property type="evidence" value="ECO:0007669"/>
    <property type="project" value="UniProtKB-UniRule"/>
</dbReference>
<keyword evidence="5 19" id="KW-0540">Nuclease</keyword>
<feature type="domain" description="DNA2/NAM7 helicase helicase" evidence="22">
    <location>
        <begin position="857"/>
        <end position="924"/>
    </location>
</feature>
<dbReference type="EMBL" id="CADEPI010000092">
    <property type="protein sequence ID" value="CAB3374026.1"/>
    <property type="molecule type" value="Genomic_DNA"/>
</dbReference>
<dbReference type="Pfam" id="PF13087">
    <property type="entry name" value="AAA_12"/>
    <property type="match status" value="1"/>
</dbReference>
<feature type="domain" description="DNA2/NAM7 helicase helicase" evidence="22">
    <location>
        <begin position="754"/>
        <end position="849"/>
    </location>
</feature>
<evidence type="ECO:0000256" key="13">
    <source>
        <dbReference type="ARBA" id="ARBA00023014"/>
    </source>
</evidence>
<evidence type="ECO:0000259" key="22">
    <source>
        <dbReference type="Pfam" id="PF13086"/>
    </source>
</evidence>
<dbReference type="GO" id="GO:0046872">
    <property type="term" value="F:metal ion binding"/>
    <property type="evidence" value="ECO:0007669"/>
    <property type="project" value="UniProtKB-UniRule"/>
</dbReference>
<dbReference type="InterPro" id="IPR045055">
    <property type="entry name" value="DNA2/NAM7-like"/>
</dbReference>
<keyword evidence="12 19" id="KW-0408">Iron</keyword>
<comment type="function">
    <text evidence="19">Key enzyme involved in DNA replication and DNA repair. Involved in Okazaki fragments processing by cleaving long flaps that escape FEN1: flaps that are longer than 27 nucleotides are coated by replication protein A complex (RPA), leading to recruit DNA2 which cleaves the flap until it is too short to bind RPA and becomes a substrate for FEN1. Also involved in 5'-end resection of DNA during double-strand break (DSB) repair by mediating the cleavage of 5'-ssDNA.</text>
</comment>
<dbReference type="PANTHER" id="PTHR10887">
    <property type="entry name" value="DNA2/NAM7 HELICASE FAMILY"/>
    <property type="match status" value="1"/>
</dbReference>
<evidence type="ECO:0000256" key="12">
    <source>
        <dbReference type="ARBA" id="ARBA00023004"/>
    </source>
</evidence>
<evidence type="ECO:0000256" key="20">
    <source>
        <dbReference type="SAM" id="MobiDB-lite"/>
    </source>
</evidence>
<evidence type="ECO:0000256" key="3">
    <source>
        <dbReference type="ARBA" id="ARBA00022485"/>
    </source>
</evidence>
<dbReference type="EC" id="3.6.4.12" evidence="19"/>
<evidence type="ECO:0000256" key="9">
    <source>
        <dbReference type="ARBA" id="ARBA00022801"/>
    </source>
</evidence>
<dbReference type="Gene3D" id="3.40.50.300">
    <property type="entry name" value="P-loop containing nucleotide triphosphate hydrolases"/>
    <property type="match status" value="3"/>
</dbReference>
<organism evidence="24 25">
    <name type="scientific">Cloeon dipterum</name>
    <dbReference type="NCBI Taxonomy" id="197152"/>
    <lineage>
        <taxon>Eukaryota</taxon>
        <taxon>Metazoa</taxon>
        <taxon>Ecdysozoa</taxon>
        <taxon>Arthropoda</taxon>
        <taxon>Hexapoda</taxon>
        <taxon>Insecta</taxon>
        <taxon>Pterygota</taxon>
        <taxon>Palaeoptera</taxon>
        <taxon>Ephemeroptera</taxon>
        <taxon>Pisciforma</taxon>
        <taxon>Baetidae</taxon>
        <taxon>Cloeon</taxon>
    </lineage>
</organism>
<sequence length="1169" mass="130040">MSKSNPTKSKKNMNLAPEGSKQYQRTLKNYFTSISSKKIGPGGDNGLPKSNTDENMVKDCKENVTSSVVPISSPEIKQSQLAPEALKEKPLIPQRDISQTNSPVKKKIKVDSDADYKCTQNPSLEKEVRSQQVQDELKEVASLMEDMSDFEFFSEDEIESSCNKLKISAEELDLSSIQRCIVISVEAGPTGTKLVQLSSFSNKDLTANLSISGSWAWESDLSKGSIINVRALKTSGQWMVFDDPSDYCMLVEEPDLLLSCTTVMSALRCRRAAVLSEMFKGLGMEDRGGYLALGKLMHEVTQQCLSEKVHSQYSVEQIFESLLKNPRIIFDLYSMQNDLVKLREAAQPYFSSIAKFLEQHASPGNFLSSELLSESSKRGSDVWPGKIHEITDIEDTIWMPQFGLKGKLDLTGSVKHQKNMNNHYDVPLELKTGRMDTDQVSHRGQLILYTAMMAEADKKPVEHGLLVYLKGCAVKEVRANSGEIRDAIILRNELAKAIRGRPEIMADDESNPEKKYLKPAKLPAPIKRPRECVRCPYLEVCSAYSTKEDCHSPVQQERLEERKENLTENHINYFIHWVCLTQLEEQDCMVNLEALWTKSPSEREIEKKGCISDLEIKSCVKDNQQFITTLVRSENAECNGNLCSAGLSAGDFVAFGNKRRIVLSLGTIRSVTNDSVELVLDKDFSKRYGTKNYSLDMYKSNKMLTTKLVSLASLLADDDNAFKLRQLVIDRIEPKFVKADFSQLYKTIPDVLEKLNGDQKLCVQKVLEAQDYVLIQGLPGSGKTFTIVALIRILATLGFSVLVTSHTNSAVDNVLCRLLPFNLNILRLGASSKFAPGLKEHTEAALTAKASNISELELLLQEKSIIGVTCTSANHPVLKRRLFDYCIIDEATQVPQPSAISALLRAKRFVLVGDPAQLQPVVTNKDAKALGMEETIFERLQTTHNTAILGLQYRMNASICDLANKITYKGALKCGNDKVAKSTFKLPNPAVLEAAKSWVRKVLCHHNGVVFVDTGKTKIGTNPEDKSEDVSNLKEANLVTSIVNTMIEGGISSKDIGVMTPFRRQVAVISSCMPIYDLDISTVDQFQGKDKEVCLISFAKSFDENSDNVKRGGILTDFKRLTVAITRARVKLILVGDLTSLLCFEPLQKLKDAIGGNNIVSLDQKAEFL</sequence>
<proteinExistence type="inferred from homology"/>
<keyword evidence="9 19" id="KW-0378">Hydrolase</keyword>
<evidence type="ECO:0000256" key="8">
    <source>
        <dbReference type="ARBA" id="ARBA00022763"/>
    </source>
</evidence>
<dbReference type="AlphaFoldDB" id="A0A8S1CRF7"/>
<dbReference type="PANTHER" id="PTHR10887:SF433">
    <property type="entry name" value="DNA REPLICATION ATP-DEPENDENT HELICASE_NUCLEASE DNA2"/>
    <property type="match status" value="1"/>
</dbReference>
<evidence type="ECO:0000256" key="17">
    <source>
        <dbReference type="ARBA" id="ARBA00023268"/>
    </source>
</evidence>
<dbReference type="InterPro" id="IPR014808">
    <property type="entry name" value="DNA_replication_fac_Dna2_N"/>
</dbReference>
<evidence type="ECO:0000256" key="5">
    <source>
        <dbReference type="ARBA" id="ARBA00022722"/>
    </source>
</evidence>
<dbReference type="GO" id="GO:0003677">
    <property type="term" value="F:DNA binding"/>
    <property type="evidence" value="ECO:0007669"/>
    <property type="project" value="UniProtKB-UniRule"/>
</dbReference>
<feature type="domain" description="DNA replication factor Dna2 N-terminal" evidence="21">
    <location>
        <begin position="206"/>
        <end position="411"/>
    </location>
</feature>
<evidence type="ECO:0000256" key="6">
    <source>
        <dbReference type="ARBA" id="ARBA00022723"/>
    </source>
</evidence>
<evidence type="ECO:0000256" key="2">
    <source>
        <dbReference type="ARBA" id="ARBA00007913"/>
    </source>
</evidence>
<dbReference type="CDD" id="cd18041">
    <property type="entry name" value="DEXXQc_DNA2"/>
    <property type="match status" value="1"/>
</dbReference>
<evidence type="ECO:0000313" key="25">
    <source>
        <dbReference type="Proteomes" id="UP000494165"/>
    </source>
</evidence>
<dbReference type="InterPro" id="IPR027417">
    <property type="entry name" value="P-loop_NTPase"/>
</dbReference>
<evidence type="ECO:0000256" key="16">
    <source>
        <dbReference type="ARBA" id="ARBA00023242"/>
    </source>
</evidence>
<dbReference type="GO" id="GO:0017108">
    <property type="term" value="F:5'-flap endonuclease activity"/>
    <property type="evidence" value="ECO:0007669"/>
    <property type="project" value="UniProtKB-UniRule"/>
</dbReference>
<keyword evidence="4 19" id="KW-0235">DNA replication</keyword>
<keyword evidence="13 19" id="KW-0411">Iron-sulfur</keyword>
<evidence type="ECO:0000256" key="4">
    <source>
        <dbReference type="ARBA" id="ARBA00022705"/>
    </source>
</evidence>
<accession>A0A8S1CRF7</accession>
<dbReference type="OrthoDB" id="306218at2759"/>
<dbReference type="GO" id="GO:0006281">
    <property type="term" value="P:DNA repair"/>
    <property type="evidence" value="ECO:0007669"/>
    <property type="project" value="UniProtKB-KW"/>
</dbReference>
<dbReference type="InterPro" id="IPR011604">
    <property type="entry name" value="PDDEXK-like_dom_sf"/>
</dbReference>
<comment type="caution">
    <text evidence="24">The sequence shown here is derived from an EMBL/GenBank/DDBJ whole genome shotgun (WGS) entry which is preliminary data.</text>
</comment>
<comment type="catalytic activity">
    <reaction evidence="18 19">
        <text>ATP + H2O = ADP + phosphate + H(+)</text>
        <dbReference type="Rhea" id="RHEA:13065"/>
        <dbReference type="ChEBI" id="CHEBI:15377"/>
        <dbReference type="ChEBI" id="CHEBI:15378"/>
        <dbReference type="ChEBI" id="CHEBI:30616"/>
        <dbReference type="ChEBI" id="CHEBI:43474"/>
        <dbReference type="ChEBI" id="CHEBI:456216"/>
        <dbReference type="EC" id="3.6.4.12"/>
    </reaction>
</comment>
<dbReference type="SUPFAM" id="SSF52540">
    <property type="entry name" value="P-loop containing nucleoside triphosphate hydrolases"/>
    <property type="match status" value="1"/>
</dbReference>
<dbReference type="GO" id="GO:0005737">
    <property type="term" value="C:cytoplasm"/>
    <property type="evidence" value="ECO:0007669"/>
    <property type="project" value="TreeGrafter"/>
</dbReference>
<dbReference type="Gene3D" id="3.90.320.10">
    <property type="match status" value="1"/>
</dbReference>
<protein>
    <recommendedName>
        <fullName evidence="19">DNA replication ATP-dependent helicase/nuclease</fullName>
        <ecNumber evidence="19">3.1.-.-</ecNumber>
        <ecNumber evidence="19">3.6.4.12</ecNumber>
    </recommendedName>
</protein>
<comment type="cofactor">
    <cofactor evidence="1">
        <name>[4Fe-4S] cluster</name>
        <dbReference type="ChEBI" id="CHEBI:49883"/>
    </cofactor>
</comment>
<evidence type="ECO:0000256" key="11">
    <source>
        <dbReference type="ARBA" id="ARBA00022840"/>
    </source>
</evidence>
<dbReference type="GO" id="GO:0017116">
    <property type="term" value="F:single-stranded DNA helicase activity"/>
    <property type="evidence" value="ECO:0007669"/>
    <property type="project" value="UniProtKB-UniRule"/>
</dbReference>
<evidence type="ECO:0000256" key="18">
    <source>
        <dbReference type="ARBA" id="ARBA00047995"/>
    </source>
</evidence>
<keyword evidence="19" id="KW-0158">Chromosome</keyword>
<evidence type="ECO:0000259" key="23">
    <source>
        <dbReference type="Pfam" id="PF13087"/>
    </source>
</evidence>
<dbReference type="GO" id="GO:0005634">
    <property type="term" value="C:nucleus"/>
    <property type="evidence" value="ECO:0007669"/>
    <property type="project" value="UniProtKB-SubCell"/>
</dbReference>
<dbReference type="InterPro" id="IPR026851">
    <property type="entry name" value="Dna2/JHS1_DEXXQ-box"/>
</dbReference>
<dbReference type="CDD" id="cd18808">
    <property type="entry name" value="SF1_C_Upf1"/>
    <property type="match status" value="1"/>
</dbReference>
<reference evidence="24 25" key="1">
    <citation type="submission" date="2020-04" db="EMBL/GenBank/DDBJ databases">
        <authorList>
            <person name="Alioto T."/>
            <person name="Alioto T."/>
            <person name="Gomez Garrido J."/>
        </authorList>
    </citation>
    <scope>NUCLEOTIDE SEQUENCE [LARGE SCALE GENOMIC DNA]</scope>
</reference>
<evidence type="ECO:0000256" key="1">
    <source>
        <dbReference type="ARBA" id="ARBA00001966"/>
    </source>
</evidence>
<dbReference type="InterPro" id="IPR041679">
    <property type="entry name" value="DNA2/NAM7-like_C"/>
</dbReference>
<keyword evidence="8 19" id="KW-0227">DNA damage</keyword>
<dbReference type="EC" id="3.1.-.-" evidence="19"/>
<keyword evidence="16 19" id="KW-0539">Nucleus</keyword>
<dbReference type="GO" id="GO:0005524">
    <property type="term" value="F:ATP binding"/>
    <property type="evidence" value="ECO:0007669"/>
    <property type="project" value="UniProtKB-UniRule"/>
</dbReference>
<evidence type="ECO:0000256" key="10">
    <source>
        <dbReference type="ARBA" id="ARBA00022806"/>
    </source>
</evidence>
<feature type="domain" description="DNA2/NAM7 helicase-like C-terminal" evidence="23">
    <location>
        <begin position="932"/>
        <end position="1137"/>
    </location>
</feature>
<keyword evidence="10 19" id="KW-0347">Helicase</keyword>
<evidence type="ECO:0000256" key="15">
    <source>
        <dbReference type="ARBA" id="ARBA00023204"/>
    </source>
</evidence>
<evidence type="ECO:0000256" key="19">
    <source>
        <dbReference type="RuleBase" id="RU367041"/>
    </source>
</evidence>
<keyword evidence="3 19" id="KW-0004">4Fe-4S</keyword>
<keyword evidence="11 19" id="KW-0067">ATP-binding</keyword>
<dbReference type="GO" id="GO:0005694">
    <property type="term" value="C:chromosome"/>
    <property type="evidence" value="ECO:0007669"/>
    <property type="project" value="UniProtKB-SubCell"/>
</dbReference>
<keyword evidence="6 19" id="KW-0479">Metal-binding</keyword>
<gene>
    <name evidence="24" type="ORF">CLODIP_2_CD13485</name>
</gene>
<evidence type="ECO:0000256" key="14">
    <source>
        <dbReference type="ARBA" id="ARBA00023125"/>
    </source>
</evidence>
<evidence type="ECO:0000313" key="24">
    <source>
        <dbReference type="EMBL" id="CAB3374026.1"/>
    </source>
</evidence>
<dbReference type="GO" id="GO:0051539">
    <property type="term" value="F:4 iron, 4 sulfur cluster binding"/>
    <property type="evidence" value="ECO:0007669"/>
    <property type="project" value="UniProtKB-UniRule"/>
</dbReference>
<evidence type="ECO:0000259" key="21">
    <source>
        <dbReference type="Pfam" id="PF08696"/>
    </source>
</evidence>
<dbReference type="Proteomes" id="UP000494165">
    <property type="component" value="Unassembled WGS sequence"/>
</dbReference>
<keyword evidence="17 19" id="KW-0511">Multifunctional enzyme</keyword>
<keyword evidence="7 19" id="KW-0547">Nucleotide-binding</keyword>
<name>A0A8S1CRF7_9INSE</name>
<feature type="compositionally biased region" description="Polar residues" evidence="20">
    <location>
        <begin position="21"/>
        <end position="36"/>
    </location>
</feature>
<keyword evidence="15 19" id="KW-0234">DNA repair</keyword>
<keyword evidence="14 19" id="KW-0238">DNA-binding</keyword>
<dbReference type="GO" id="GO:0071932">
    <property type="term" value="P:replication fork reversal"/>
    <property type="evidence" value="ECO:0007669"/>
    <property type="project" value="TreeGrafter"/>
</dbReference>
<dbReference type="InterPro" id="IPR047187">
    <property type="entry name" value="SF1_C_Upf1"/>
</dbReference>
<keyword evidence="25" id="KW-1185">Reference proteome</keyword>
<comment type="similarity">
    <text evidence="2 19">Belongs to the DNA2/NAM7 helicase family.</text>
</comment>
<dbReference type="InterPro" id="IPR041677">
    <property type="entry name" value="DNA2/NAM7_AAA_11"/>
</dbReference>